<keyword evidence="2" id="KW-0255">Endonuclease</keyword>
<feature type="domain" description="Restriction endonuclease type IV Mrr" evidence="1">
    <location>
        <begin position="197"/>
        <end position="309"/>
    </location>
</feature>
<dbReference type="Gene3D" id="3.40.1350.10">
    <property type="match status" value="1"/>
</dbReference>
<dbReference type="EMBL" id="JAEQND010000005">
    <property type="protein sequence ID" value="MBL0425622.1"/>
    <property type="molecule type" value="Genomic_DNA"/>
</dbReference>
<name>A0ABS1JMZ6_9BURK</name>
<dbReference type="InterPro" id="IPR011856">
    <property type="entry name" value="tRNA_endonuc-like_dom_sf"/>
</dbReference>
<dbReference type="SUPFAM" id="SSF52980">
    <property type="entry name" value="Restriction endonuclease-like"/>
    <property type="match status" value="1"/>
</dbReference>
<organism evidence="2 3">
    <name type="scientific">Ramlibacter alkalitolerans</name>
    <dbReference type="NCBI Taxonomy" id="2039631"/>
    <lineage>
        <taxon>Bacteria</taxon>
        <taxon>Pseudomonadati</taxon>
        <taxon>Pseudomonadota</taxon>
        <taxon>Betaproteobacteria</taxon>
        <taxon>Burkholderiales</taxon>
        <taxon>Comamonadaceae</taxon>
        <taxon>Ramlibacter</taxon>
    </lineage>
</organism>
<dbReference type="RefSeq" id="WP_201689399.1">
    <property type="nucleotide sequence ID" value="NZ_JAEQND010000005.1"/>
</dbReference>
<evidence type="ECO:0000259" key="1">
    <source>
        <dbReference type="Pfam" id="PF04471"/>
    </source>
</evidence>
<protein>
    <submittedName>
        <fullName evidence="2">Restriction endonuclease</fullName>
    </submittedName>
</protein>
<keyword evidence="3" id="KW-1185">Reference proteome</keyword>
<dbReference type="PANTHER" id="PTHR30015:SF7">
    <property type="entry name" value="TYPE IV METHYL-DIRECTED RESTRICTION ENZYME ECOKMRR"/>
    <property type="match status" value="1"/>
</dbReference>
<dbReference type="Proteomes" id="UP000622707">
    <property type="component" value="Unassembled WGS sequence"/>
</dbReference>
<accession>A0ABS1JMZ6</accession>
<sequence length="334" mass="37778">MATPTMWMVRAGERAWRIEDFERESLVSIGWQEMGDMTALRTREEFVRQVERSYPEAKKAWIPGAAGQAFRFVREIKVGDAVVTYNPAERAYLVGTVTGNYEYAVELSSEQPNLRRVKWRGRVARDQLSVAARNSLGAISTLFVIPPDAAAEIERLLISQPEAPSAARRAAVADEGVDDLYKDIQAKAFEFIKDKVSQLDWEDMQDLVAGLLRAMGYKTRISPSGSDRGKDIVASPDGFGFEDPRIVVEVKHRTAAMSSREIRSFLGGRHENDKGLYVSTGGFTKDARYEAERGRIPVTLLDMDDLVKALLEHYERMDIDMQRLIPLRKLYWPV</sequence>
<comment type="caution">
    <text evidence="2">The sequence shown here is derived from an EMBL/GenBank/DDBJ whole genome shotgun (WGS) entry which is preliminary data.</text>
</comment>
<evidence type="ECO:0000313" key="3">
    <source>
        <dbReference type="Proteomes" id="UP000622707"/>
    </source>
</evidence>
<reference evidence="2 3" key="1">
    <citation type="journal article" date="2017" name="Int. J. Syst. Evol. Microbiol.">
        <title>Ramlibacter alkalitolerans sp. nov., alkali-tolerant bacterium isolated from soil of ginseng.</title>
        <authorList>
            <person name="Lee D.H."/>
            <person name="Cha C.J."/>
        </authorList>
    </citation>
    <scope>NUCLEOTIDE SEQUENCE [LARGE SCALE GENOMIC DNA]</scope>
    <source>
        <strain evidence="2 3">KACC 19305</strain>
    </source>
</reference>
<dbReference type="InterPro" id="IPR052906">
    <property type="entry name" value="Type_IV_Methyl-Rstrct_Enzyme"/>
</dbReference>
<keyword evidence="2" id="KW-0540">Nuclease</keyword>
<dbReference type="PANTHER" id="PTHR30015">
    <property type="entry name" value="MRR RESTRICTION SYSTEM PROTEIN"/>
    <property type="match status" value="1"/>
</dbReference>
<dbReference type="InterPro" id="IPR011335">
    <property type="entry name" value="Restrct_endonuc-II-like"/>
</dbReference>
<dbReference type="InterPro" id="IPR016984">
    <property type="entry name" value="UCP031853"/>
</dbReference>
<gene>
    <name evidence="2" type="ORF">JI746_10935</name>
</gene>
<evidence type="ECO:0000313" key="2">
    <source>
        <dbReference type="EMBL" id="MBL0425622.1"/>
    </source>
</evidence>
<dbReference type="InterPro" id="IPR007560">
    <property type="entry name" value="Restrct_endonuc_IV_Mrr"/>
</dbReference>
<dbReference type="PIRSF" id="PIRSF031853">
    <property type="entry name" value="UPC031853"/>
    <property type="match status" value="1"/>
</dbReference>
<keyword evidence="2" id="KW-0378">Hydrolase</keyword>
<dbReference type="GO" id="GO:0004519">
    <property type="term" value="F:endonuclease activity"/>
    <property type="evidence" value="ECO:0007669"/>
    <property type="project" value="UniProtKB-KW"/>
</dbReference>
<proteinExistence type="predicted"/>
<dbReference type="Pfam" id="PF04471">
    <property type="entry name" value="Mrr_cat"/>
    <property type="match status" value="1"/>
</dbReference>